<sequence length="57" mass="6489">MEEVMENMQVKLIHIFQEGDRATNILASYACHMEAPVDLINTLGENDIGLLPYLRVK</sequence>
<accession>A0A822ZU73</accession>
<name>A0A822ZU73_NELNU</name>
<reference evidence="1 2" key="1">
    <citation type="journal article" date="2020" name="Mol. Biol. Evol.">
        <title>Distinct Expression and Methylation Patterns for Genes with Different Fates following a Single Whole-Genome Duplication in Flowering Plants.</title>
        <authorList>
            <person name="Shi T."/>
            <person name="Rahmani R.S."/>
            <person name="Gugger P.F."/>
            <person name="Wang M."/>
            <person name="Li H."/>
            <person name="Zhang Y."/>
            <person name="Li Z."/>
            <person name="Wang Q."/>
            <person name="Van de Peer Y."/>
            <person name="Marchal K."/>
            <person name="Chen J."/>
        </authorList>
    </citation>
    <scope>NUCLEOTIDE SEQUENCE [LARGE SCALE GENOMIC DNA]</scope>
    <source>
        <tissue evidence="1">Leaf</tissue>
    </source>
</reference>
<evidence type="ECO:0000313" key="1">
    <source>
        <dbReference type="EMBL" id="DAD48513.1"/>
    </source>
</evidence>
<proteinExistence type="predicted"/>
<dbReference type="EMBL" id="DUZY01000008">
    <property type="protein sequence ID" value="DAD48513.1"/>
    <property type="molecule type" value="Genomic_DNA"/>
</dbReference>
<protein>
    <submittedName>
        <fullName evidence="1">Uncharacterized protein</fullName>
    </submittedName>
</protein>
<organism evidence="1 2">
    <name type="scientific">Nelumbo nucifera</name>
    <name type="common">Sacred lotus</name>
    <dbReference type="NCBI Taxonomy" id="4432"/>
    <lineage>
        <taxon>Eukaryota</taxon>
        <taxon>Viridiplantae</taxon>
        <taxon>Streptophyta</taxon>
        <taxon>Embryophyta</taxon>
        <taxon>Tracheophyta</taxon>
        <taxon>Spermatophyta</taxon>
        <taxon>Magnoliopsida</taxon>
        <taxon>Proteales</taxon>
        <taxon>Nelumbonaceae</taxon>
        <taxon>Nelumbo</taxon>
    </lineage>
</organism>
<evidence type="ECO:0000313" key="2">
    <source>
        <dbReference type="Proteomes" id="UP000607653"/>
    </source>
</evidence>
<dbReference type="Proteomes" id="UP000607653">
    <property type="component" value="Unassembled WGS sequence"/>
</dbReference>
<comment type="caution">
    <text evidence="1">The sequence shown here is derived from an EMBL/GenBank/DDBJ whole genome shotgun (WGS) entry which is preliminary data.</text>
</comment>
<dbReference type="AlphaFoldDB" id="A0A822ZU73"/>
<keyword evidence="2" id="KW-1185">Reference proteome</keyword>
<gene>
    <name evidence="1" type="ORF">HUJ06_018450</name>
</gene>